<proteinExistence type="predicted"/>
<protein>
    <recommendedName>
        <fullName evidence="5">Ig-like domain-containing protein</fullName>
    </recommendedName>
</protein>
<dbReference type="SUPFAM" id="SSF48726">
    <property type="entry name" value="Immunoglobulin"/>
    <property type="match status" value="1"/>
</dbReference>
<organism evidence="6 7">
    <name type="scientific">Mythimna separata</name>
    <name type="common">Oriental armyworm</name>
    <name type="synonym">Pseudaletia separata</name>
    <dbReference type="NCBI Taxonomy" id="271217"/>
    <lineage>
        <taxon>Eukaryota</taxon>
        <taxon>Metazoa</taxon>
        <taxon>Ecdysozoa</taxon>
        <taxon>Arthropoda</taxon>
        <taxon>Hexapoda</taxon>
        <taxon>Insecta</taxon>
        <taxon>Pterygota</taxon>
        <taxon>Neoptera</taxon>
        <taxon>Endopterygota</taxon>
        <taxon>Lepidoptera</taxon>
        <taxon>Glossata</taxon>
        <taxon>Ditrysia</taxon>
        <taxon>Noctuoidea</taxon>
        <taxon>Noctuidae</taxon>
        <taxon>Noctuinae</taxon>
        <taxon>Hadenini</taxon>
        <taxon>Mythimna</taxon>
    </lineage>
</organism>
<dbReference type="GO" id="GO:0005576">
    <property type="term" value="C:extracellular region"/>
    <property type="evidence" value="ECO:0007669"/>
    <property type="project" value="UniProtKB-SubCell"/>
</dbReference>
<dbReference type="Pfam" id="PF25106">
    <property type="entry name" value="VWA_4"/>
    <property type="match status" value="1"/>
</dbReference>
<dbReference type="SMART" id="SM00409">
    <property type="entry name" value="IG"/>
    <property type="match status" value="1"/>
</dbReference>
<dbReference type="InterPro" id="IPR052577">
    <property type="entry name" value="VWA7"/>
</dbReference>
<evidence type="ECO:0000259" key="5">
    <source>
        <dbReference type="PROSITE" id="PS50835"/>
    </source>
</evidence>
<keyword evidence="3" id="KW-0732">Signal</keyword>
<sequence length="468" mass="51469">MFNDLRQLREGAEMILNTALNESNVIADFVFVPFHDPSVGPVTVTRRKETFKRALNRVYVQGGGDCPEKSLTGIHLALNVSRPRSFLYVFTDATAGDHRIVGKVLDTIQRKQSQVVFILTGHCNDLDRPSYKVYQEVAAASSGQIFNLNKTNVHMMLEFVKSSIKGRTVNLASVSNPPGYNYTQEIPVDSTLGEVTVSVSGAKPKITVVDPKGDQLTGPPKLITTLDLSEIMIVKVMQPEPGNWTITVGSEEEHSVKVVGLSNVTFNHGFSVEKPQTMKETVYRPLRGTYNHMMISLSPPNVVADIQYAEVLTLAGQTVFELPLTQINNTNVYIADPFIPPDEFFYISINGKDEHNQDLKRIGATAIQAQLPDVPYLTAPRKVESHSHSRVVLSCNVESLVPVTAMWTKDGSSIQQQISSLQTTSIDYVIENMSEQHVGSYRCVANNVAGASSTTTELTLIGNVTSIN</sequence>
<comment type="caution">
    <text evidence="6">The sequence shown here is derived from an EMBL/GenBank/DDBJ whole genome shotgun (WGS) entry which is preliminary data.</text>
</comment>
<keyword evidence="2" id="KW-0964">Secreted</keyword>
<dbReference type="Proteomes" id="UP001231518">
    <property type="component" value="Chromosome 19"/>
</dbReference>
<dbReference type="Gene3D" id="3.40.50.410">
    <property type="entry name" value="von Willebrand factor, type A domain"/>
    <property type="match status" value="1"/>
</dbReference>
<dbReference type="EMBL" id="JARGEI010000007">
    <property type="protein sequence ID" value="KAJ8728982.1"/>
    <property type="molecule type" value="Genomic_DNA"/>
</dbReference>
<reference evidence="6" key="1">
    <citation type="submission" date="2023-03" db="EMBL/GenBank/DDBJ databases">
        <title>Chromosome-level genomes of two armyworms, Mythimna separata and Mythimna loreyi, provide insights into the biosynthesis and reception of sex pheromones.</title>
        <authorList>
            <person name="Zhao H."/>
        </authorList>
    </citation>
    <scope>NUCLEOTIDE SEQUENCE</scope>
    <source>
        <strain evidence="6">BeijingLab</strain>
        <tissue evidence="6">Pupa</tissue>
    </source>
</reference>
<keyword evidence="4" id="KW-0325">Glycoprotein</keyword>
<gene>
    <name evidence="6" type="ORF">PYW07_006678</name>
</gene>
<dbReference type="InterPro" id="IPR056861">
    <property type="entry name" value="HMCN1-like_VWA"/>
</dbReference>
<dbReference type="InterPro" id="IPR013098">
    <property type="entry name" value="Ig_I-set"/>
</dbReference>
<dbReference type="InterPro" id="IPR036179">
    <property type="entry name" value="Ig-like_dom_sf"/>
</dbReference>
<evidence type="ECO:0000256" key="2">
    <source>
        <dbReference type="ARBA" id="ARBA00022525"/>
    </source>
</evidence>
<evidence type="ECO:0000256" key="1">
    <source>
        <dbReference type="ARBA" id="ARBA00004613"/>
    </source>
</evidence>
<dbReference type="SUPFAM" id="SSF53300">
    <property type="entry name" value="vWA-like"/>
    <property type="match status" value="1"/>
</dbReference>
<accession>A0AAD7YU17</accession>
<dbReference type="Pfam" id="PF07679">
    <property type="entry name" value="I-set"/>
    <property type="match status" value="1"/>
</dbReference>
<dbReference type="InterPro" id="IPR007110">
    <property type="entry name" value="Ig-like_dom"/>
</dbReference>
<keyword evidence="7" id="KW-1185">Reference proteome</keyword>
<dbReference type="PROSITE" id="PS50835">
    <property type="entry name" value="IG_LIKE"/>
    <property type="match status" value="1"/>
</dbReference>
<evidence type="ECO:0000313" key="7">
    <source>
        <dbReference type="Proteomes" id="UP001231518"/>
    </source>
</evidence>
<dbReference type="AlphaFoldDB" id="A0AAD7YU17"/>
<comment type="subcellular location">
    <subcellularLocation>
        <location evidence="1">Secreted</location>
    </subcellularLocation>
</comment>
<name>A0AAD7YU17_MYTSE</name>
<dbReference type="InterPro" id="IPR013783">
    <property type="entry name" value="Ig-like_fold"/>
</dbReference>
<evidence type="ECO:0000256" key="3">
    <source>
        <dbReference type="ARBA" id="ARBA00022729"/>
    </source>
</evidence>
<dbReference type="Gene3D" id="2.60.40.10">
    <property type="entry name" value="Immunoglobulins"/>
    <property type="match status" value="1"/>
</dbReference>
<dbReference type="PANTHER" id="PTHR14905:SF7">
    <property type="entry name" value="VON WILLEBRAND FACTOR A DOMAIN-CONTAINING PROTEIN 7"/>
    <property type="match status" value="1"/>
</dbReference>
<evidence type="ECO:0000313" key="6">
    <source>
        <dbReference type="EMBL" id="KAJ8728982.1"/>
    </source>
</evidence>
<dbReference type="GO" id="GO:0032991">
    <property type="term" value="C:protein-containing complex"/>
    <property type="evidence" value="ECO:0007669"/>
    <property type="project" value="UniProtKB-ARBA"/>
</dbReference>
<dbReference type="PANTHER" id="PTHR14905">
    <property type="entry name" value="NG37"/>
    <property type="match status" value="1"/>
</dbReference>
<dbReference type="InterPro" id="IPR056475">
    <property type="entry name" value="GBD_Hemicentin/VWA7"/>
</dbReference>
<dbReference type="InterPro" id="IPR036465">
    <property type="entry name" value="vWFA_dom_sf"/>
</dbReference>
<dbReference type="Pfam" id="PF23560">
    <property type="entry name" value="GBD_Hemicentin"/>
    <property type="match status" value="1"/>
</dbReference>
<feature type="domain" description="Ig-like" evidence="5">
    <location>
        <begin position="372"/>
        <end position="459"/>
    </location>
</feature>
<evidence type="ECO:0000256" key="4">
    <source>
        <dbReference type="ARBA" id="ARBA00023180"/>
    </source>
</evidence>
<dbReference type="InterPro" id="IPR003599">
    <property type="entry name" value="Ig_sub"/>
</dbReference>